<dbReference type="SUPFAM" id="SSF69593">
    <property type="entry name" value="Glycerol-3-phosphate (1)-acyltransferase"/>
    <property type="match status" value="1"/>
</dbReference>
<dbReference type="AlphaFoldDB" id="A0A8J7C1V1"/>
<dbReference type="GO" id="GO:0016746">
    <property type="term" value="F:acyltransferase activity"/>
    <property type="evidence" value="ECO:0007669"/>
    <property type="project" value="UniProtKB-KW"/>
</dbReference>
<keyword evidence="2" id="KW-0012">Acyltransferase</keyword>
<evidence type="ECO:0000313" key="3">
    <source>
        <dbReference type="Proteomes" id="UP000648239"/>
    </source>
</evidence>
<sequence>MKEFLMMKVVPYLAYLYIRFLRRSMRIEFRGVQVLDQVREASGSYILAFWHSRFVLMPYAYPDQRIVVLASSHRDSRMLGNILTRFGLVRVEGSSTRGGTAGLRALLRKVREGYDVGITPDGPKGPRRQVKQGVIATARFTGLPVVPVTFSAASGMRLRSWDRTMLPRPFTRGLFLYGDPIRIPRDTDDEGMEAYRLKLENALNALTDAADRETGIGPEGTVDART</sequence>
<dbReference type="EMBL" id="JACXWD010000032">
    <property type="protein sequence ID" value="MBD3868460.1"/>
    <property type="molecule type" value="Genomic_DNA"/>
</dbReference>
<dbReference type="Proteomes" id="UP000648239">
    <property type="component" value="Unassembled WGS sequence"/>
</dbReference>
<evidence type="ECO:0000313" key="2">
    <source>
        <dbReference type="EMBL" id="MBD3868460.1"/>
    </source>
</evidence>
<gene>
    <name evidence="2" type="ORF">IFK94_10090</name>
</gene>
<keyword evidence="2" id="KW-0808">Transferase</keyword>
<reference evidence="2 3" key="1">
    <citation type="submission" date="2020-08" db="EMBL/GenBank/DDBJ databases">
        <title>Acidobacteriota in marine sediments use diverse sulfur dissimilation pathways.</title>
        <authorList>
            <person name="Wasmund K."/>
        </authorList>
    </citation>
    <scope>NUCLEOTIDE SEQUENCE [LARGE SCALE GENOMIC DNA]</scope>
    <source>
        <strain evidence="2">MAG AM4</strain>
    </source>
</reference>
<feature type="domain" description="DUF374" evidence="1">
    <location>
        <begin position="60"/>
        <end position="127"/>
    </location>
</feature>
<dbReference type="InterPro" id="IPR007172">
    <property type="entry name" value="DUF374"/>
</dbReference>
<evidence type="ECO:0000259" key="1">
    <source>
        <dbReference type="Pfam" id="PF04028"/>
    </source>
</evidence>
<name>A0A8J7C1V1_9BACT</name>
<dbReference type="Pfam" id="PF04028">
    <property type="entry name" value="DUF374"/>
    <property type="match status" value="1"/>
</dbReference>
<comment type="caution">
    <text evidence="2">The sequence shown here is derived from an EMBL/GenBank/DDBJ whole genome shotgun (WGS) entry which is preliminary data.</text>
</comment>
<dbReference type="CDD" id="cd07983">
    <property type="entry name" value="LPLAT_DUF374-like"/>
    <property type="match status" value="1"/>
</dbReference>
<organism evidence="2 3">
    <name type="scientific">Candidatus Polarisedimenticola svalbardensis</name>
    <dbReference type="NCBI Taxonomy" id="2886004"/>
    <lineage>
        <taxon>Bacteria</taxon>
        <taxon>Pseudomonadati</taxon>
        <taxon>Acidobacteriota</taxon>
        <taxon>Candidatus Polarisedimenticolia</taxon>
        <taxon>Candidatus Polarisedimenticolales</taxon>
        <taxon>Candidatus Polarisedimenticolaceae</taxon>
        <taxon>Candidatus Polarisedimenticola</taxon>
    </lineage>
</organism>
<accession>A0A8J7C1V1</accession>
<proteinExistence type="predicted"/>
<protein>
    <submittedName>
        <fullName evidence="2">Lysophospholipid acyltransferase family protein</fullName>
    </submittedName>
</protein>